<gene>
    <name evidence="2" type="ORF">I3842_11G191500</name>
</gene>
<evidence type="ECO:0000313" key="3">
    <source>
        <dbReference type="Proteomes" id="UP000811246"/>
    </source>
</evidence>
<dbReference type="Pfam" id="PF12315">
    <property type="entry name" value="DA1-like"/>
    <property type="match status" value="1"/>
</dbReference>
<dbReference type="PANTHER" id="PTHR24209">
    <property type="entry name" value="PROTEIN DA1-RELATED 2"/>
    <property type="match status" value="1"/>
</dbReference>
<evidence type="ECO:0000313" key="2">
    <source>
        <dbReference type="EMBL" id="KAG6689776.1"/>
    </source>
</evidence>
<protein>
    <recommendedName>
        <fullName evidence="1">Protein DA1-like domain-containing protein</fullName>
    </recommendedName>
</protein>
<dbReference type="AlphaFoldDB" id="A0A922DS17"/>
<organism evidence="2 3">
    <name type="scientific">Carya illinoinensis</name>
    <name type="common">Pecan</name>
    <dbReference type="NCBI Taxonomy" id="32201"/>
    <lineage>
        <taxon>Eukaryota</taxon>
        <taxon>Viridiplantae</taxon>
        <taxon>Streptophyta</taxon>
        <taxon>Embryophyta</taxon>
        <taxon>Tracheophyta</taxon>
        <taxon>Spermatophyta</taxon>
        <taxon>Magnoliopsida</taxon>
        <taxon>eudicotyledons</taxon>
        <taxon>Gunneridae</taxon>
        <taxon>Pentapetalae</taxon>
        <taxon>rosids</taxon>
        <taxon>fabids</taxon>
        <taxon>Fagales</taxon>
        <taxon>Juglandaceae</taxon>
        <taxon>Carya</taxon>
    </lineage>
</organism>
<feature type="domain" description="Protein DA1-like" evidence="1">
    <location>
        <begin position="108"/>
        <end position="301"/>
    </location>
</feature>
<dbReference type="GO" id="GO:0043130">
    <property type="term" value="F:ubiquitin binding"/>
    <property type="evidence" value="ECO:0007669"/>
    <property type="project" value="TreeGrafter"/>
</dbReference>
<accession>A0A922DS17</accession>
<dbReference type="Proteomes" id="UP000811246">
    <property type="component" value="Chromosome 11"/>
</dbReference>
<comment type="caution">
    <text evidence="2">The sequence shown here is derived from an EMBL/GenBank/DDBJ whole genome shotgun (WGS) entry which is preliminary data.</text>
</comment>
<dbReference type="InterPro" id="IPR022087">
    <property type="entry name" value="DA1-like_dom"/>
</dbReference>
<proteinExistence type="predicted"/>
<reference evidence="2" key="1">
    <citation type="submission" date="2021-01" db="EMBL/GenBank/DDBJ databases">
        <authorList>
            <person name="Lovell J.T."/>
            <person name="Bentley N."/>
            <person name="Bhattarai G."/>
            <person name="Jenkins J.W."/>
            <person name="Sreedasyam A."/>
            <person name="Alarcon Y."/>
            <person name="Bock C."/>
            <person name="Boston L."/>
            <person name="Carlson J."/>
            <person name="Cervantes K."/>
            <person name="Clermont K."/>
            <person name="Krom N."/>
            <person name="Kubenka K."/>
            <person name="Mamidi S."/>
            <person name="Mattison C."/>
            <person name="Monteros M."/>
            <person name="Pisani C."/>
            <person name="Plott C."/>
            <person name="Rajasekar S."/>
            <person name="Rhein H.S."/>
            <person name="Rohla C."/>
            <person name="Song M."/>
            <person name="Hilaire R.S."/>
            <person name="Shu S."/>
            <person name="Wells L."/>
            <person name="Wang X."/>
            <person name="Webber J."/>
            <person name="Heerema R.J."/>
            <person name="Klein P."/>
            <person name="Conner P."/>
            <person name="Grauke L."/>
            <person name="Grimwood J."/>
            <person name="Schmutz J."/>
            <person name="Randall J.J."/>
        </authorList>
    </citation>
    <scope>NUCLEOTIDE SEQUENCE</scope>
    <source>
        <tissue evidence="2">Leaf</tissue>
    </source>
</reference>
<evidence type="ECO:0000259" key="1">
    <source>
        <dbReference type="Pfam" id="PF12315"/>
    </source>
</evidence>
<name>A0A922DS17_CARIL</name>
<sequence>MFWPERRFPFDLNVPKHNCPLPACNVCDHQVLSFLRKDEFWGYFYCYRHLTDGTPRCWTCHRLKQKHQQLIDVGDGRKLCPDCYATAVVDVMKLKPLVEELHKFYKKLGLSVERDIPILLVDKDEINRNPRPANRTYLGLTTFHVQVINTIISCSPVGRDQIVQMKMKRQQLSVRKHPATSIVLLFGMPSVCMGRTLAHEMMHVWLKSQLKDHGHHPSLNKRVREGICEVMSYTWLESAITDDHHSSYKSKEQARFVRKLIAYWKMTMETSVKKDNGDGFRAAKQAVDKFGLKHTLNHIARKKRLPS</sequence>
<dbReference type="PANTHER" id="PTHR24209:SF31">
    <property type="entry name" value="PROTEIN DA1-LIKE ISOFORM X1"/>
    <property type="match status" value="1"/>
</dbReference>
<dbReference type="EMBL" id="CM031835">
    <property type="protein sequence ID" value="KAG6689776.1"/>
    <property type="molecule type" value="Genomic_DNA"/>
</dbReference>
<dbReference type="InterPro" id="IPR045218">
    <property type="entry name" value="DA1-like"/>
</dbReference>